<dbReference type="GO" id="GO:0007052">
    <property type="term" value="P:mitotic spindle organization"/>
    <property type="evidence" value="ECO:0007669"/>
    <property type="project" value="TreeGrafter"/>
</dbReference>
<evidence type="ECO:0000256" key="6">
    <source>
        <dbReference type="ARBA" id="ARBA00034687"/>
    </source>
</evidence>
<evidence type="ECO:0000256" key="2">
    <source>
        <dbReference type="ARBA" id="ARBA00007719"/>
    </source>
</evidence>
<reference evidence="7 8" key="1">
    <citation type="submission" date="2016-08" db="EMBL/GenBank/DDBJ databases">
        <title>A Parts List for Fungal Cellulosomes Revealed by Comparative Genomics.</title>
        <authorList>
            <consortium name="DOE Joint Genome Institute"/>
            <person name="Haitjema C.H."/>
            <person name="Gilmore S.P."/>
            <person name="Henske J.K."/>
            <person name="Solomon K.V."/>
            <person name="De Groot R."/>
            <person name="Kuo A."/>
            <person name="Mondo S.J."/>
            <person name="Salamov A.A."/>
            <person name="Labutti K."/>
            <person name="Zhao Z."/>
            <person name="Chiniquy J."/>
            <person name="Barry K."/>
            <person name="Brewer H.M."/>
            <person name="Purvine S.O."/>
            <person name="Wright A.T."/>
            <person name="Boxma B."/>
            <person name="Van Alen T."/>
            <person name="Hackstein J.H."/>
            <person name="Baker S.E."/>
            <person name="Grigoriev I.V."/>
            <person name="O'Malley M.A."/>
        </authorList>
    </citation>
    <scope>NUCLEOTIDE SEQUENCE [LARGE SCALE GENOMIC DNA]</scope>
    <source>
        <strain evidence="7 8">S4</strain>
    </source>
</reference>
<name>A0A1Y1WWT2_9FUNG</name>
<gene>
    <name evidence="7" type="ORF">BCR32DRAFT_223171</name>
</gene>
<evidence type="ECO:0000256" key="3">
    <source>
        <dbReference type="ARBA" id="ARBA00016573"/>
    </source>
</evidence>
<reference evidence="7 8" key="2">
    <citation type="submission" date="2016-08" db="EMBL/GenBank/DDBJ databases">
        <title>Pervasive Adenine N6-methylation of Active Genes in Fungi.</title>
        <authorList>
            <consortium name="DOE Joint Genome Institute"/>
            <person name="Mondo S.J."/>
            <person name="Dannebaum R.O."/>
            <person name="Kuo R.C."/>
            <person name="Labutti K."/>
            <person name="Haridas S."/>
            <person name="Kuo A."/>
            <person name="Salamov A."/>
            <person name="Ahrendt S.R."/>
            <person name="Lipzen A."/>
            <person name="Sullivan W."/>
            <person name="Andreopoulos W.B."/>
            <person name="Clum A."/>
            <person name="Lindquist E."/>
            <person name="Daum C."/>
            <person name="Ramamoorthy G.K."/>
            <person name="Gryganskyi A."/>
            <person name="Culley D."/>
            <person name="Magnuson J.K."/>
            <person name="James T.Y."/>
            <person name="O'Malley M.A."/>
            <person name="Stajich J.E."/>
            <person name="Spatafora J.W."/>
            <person name="Visel A."/>
            <person name="Grigoriev I.V."/>
        </authorList>
    </citation>
    <scope>NUCLEOTIDE SEQUENCE [LARGE SCALE GENOMIC DNA]</scope>
    <source>
        <strain evidence="7 8">S4</strain>
    </source>
</reference>
<evidence type="ECO:0000256" key="5">
    <source>
        <dbReference type="ARBA" id="ARBA00023212"/>
    </source>
</evidence>
<keyword evidence="4" id="KW-0963">Cytoplasm</keyword>
<dbReference type="Proteomes" id="UP000193944">
    <property type="component" value="Unassembled WGS sequence"/>
</dbReference>
<protein>
    <recommendedName>
        <fullName evidence="3">Dynactin subunit 6</fullName>
    </recommendedName>
</protein>
<dbReference type="Gene3D" id="2.160.10.10">
    <property type="entry name" value="Hexapeptide repeat proteins"/>
    <property type="match status" value="1"/>
</dbReference>
<keyword evidence="8" id="KW-1185">Reference proteome</keyword>
<dbReference type="OrthoDB" id="2355at2759"/>
<keyword evidence="5" id="KW-0206">Cytoskeleton</keyword>
<organism evidence="7 8">
    <name type="scientific">Anaeromyces robustus</name>
    <dbReference type="NCBI Taxonomy" id="1754192"/>
    <lineage>
        <taxon>Eukaryota</taxon>
        <taxon>Fungi</taxon>
        <taxon>Fungi incertae sedis</taxon>
        <taxon>Chytridiomycota</taxon>
        <taxon>Chytridiomycota incertae sedis</taxon>
        <taxon>Neocallimastigomycetes</taxon>
        <taxon>Neocallimastigales</taxon>
        <taxon>Neocallimastigaceae</taxon>
        <taxon>Anaeromyces</taxon>
    </lineage>
</organism>
<dbReference type="AlphaFoldDB" id="A0A1Y1WWT2"/>
<evidence type="ECO:0000256" key="4">
    <source>
        <dbReference type="ARBA" id="ARBA00022490"/>
    </source>
</evidence>
<dbReference type="STRING" id="1754192.A0A1Y1WWT2"/>
<accession>A0A1Y1WWT2</accession>
<evidence type="ECO:0000313" key="8">
    <source>
        <dbReference type="Proteomes" id="UP000193944"/>
    </source>
</evidence>
<dbReference type="SUPFAM" id="SSF51161">
    <property type="entry name" value="Trimeric LpxA-like enzymes"/>
    <property type="match status" value="1"/>
</dbReference>
<evidence type="ECO:0000313" key="7">
    <source>
        <dbReference type="EMBL" id="ORX77778.1"/>
    </source>
</evidence>
<dbReference type="InterPro" id="IPR027777">
    <property type="entry name" value="DCTN6"/>
</dbReference>
<dbReference type="InterPro" id="IPR011004">
    <property type="entry name" value="Trimer_LpxA-like_sf"/>
</dbReference>
<comment type="subcellular location">
    <subcellularLocation>
        <location evidence="1">Cytoplasm</location>
        <location evidence="1">Cytoskeleton</location>
    </subcellularLocation>
</comment>
<dbReference type="GO" id="GO:0070840">
    <property type="term" value="F:dynein complex binding"/>
    <property type="evidence" value="ECO:0007669"/>
    <property type="project" value="TreeGrafter"/>
</dbReference>
<dbReference type="PANTHER" id="PTHR13072:SF0">
    <property type="entry name" value="DYNACTIN SUBUNIT 6"/>
    <property type="match status" value="1"/>
</dbReference>
<comment type="similarity">
    <text evidence="2">Belongs to the dynactin subunits 5/6 family. Dynactin subunit 6 subfamily.</text>
</comment>
<proteinExistence type="inferred from homology"/>
<comment type="function">
    <text evidence="6">Part of the dynactin complex that activates the molecular motor dynein for ultra-processive transport along microtubules.</text>
</comment>
<comment type="caution">
    <text evidence="7">The sequence shown here is derived from an EMBL/GenBank/DDBJ whole genome shotgun (WGS) entry which is preliminary data.</text>
</comment>
<evidence type="ECO:0000256" key="1">
    <source>
        <dbReference type="ARBA" id="ARBA00004245"/>
    </source>
</evidence>
<dbReference type="PANTHER" id="PTHR13072">
    <property type="entry name" value="DYNACTIN 6"/>
    <property type="match status" value="1"/>
</dbReference>
<sequence>MAEKKNLANLEKNCVCKDIHFDGPIKLGKGNVIHPKAHLKSSGGPIYIGSYNIFEERVVIINERNDPLNIGDFNLFEVGTIIHNADIGSNCNFQPRAHAESDSKVQDNCIIGPKCLVPPKVELPQNTVLYGANKRRKHKPDVKMQQSLHLRHLTYLHEYLPKHNNCSLI</sequence>
<dbReference type="EMBL" id="MCFG01000235">
    <property type="protein sequence ID" value="ORX77778.1"/>
    <property type="molecule type" value="Genomic_DNA"/>
</dbReference>
<dbReference type="GO" id="GO:0005869">
    <property type="term" value="C:dynactin complex"/>
    <property type="evidence" value="ECO:0007669"/>
    <property type="project" value="InterPro"/>
</dbReference>